<dbReference type="OrthoDB" id="3515552at2759"/>
<organism evidence="3 4">
    <name type="scientific">Botrytis tulipae</name>
    <dbReference type="NCBI Taxonomy" id="87230"/>
    <lineage>
        <taxon>Eukaryota</taxon>
        <taxon>Fungi</taxon>
        <taxon>Dikarya</taxon>
        <taxon>Ascomycota</taxon>
        <taxon>Pezizomycotina</taxon>
        <taxon>Leotiomycetes</taxon>
        <taxon>Helotiales</taxon>
        <taxon>Sclerotiniaceae</taxon>
        <taxon>Botrytis</taxon>
    </lineage>
</organism>
<protein>
    <submittedName>
        <fullName evidence="3">Uncharacterized protein</fullName>
    </submittedName>
</protein>
<feature type="signal peptide" evidence="2">
    <location>
        <begin position="1"/>
        <end position="22"/>
    </location>
</feature>
<dbReference type="AlphaFoldDB" id="A0A4Z1F613"/>
<keyword evidence="2" id="KW-0732">Signal</keyword>
<feature type="compositionally biased region" description="Basic and acidic residues" evidence="1">
    <location>
        <begin position="45"/>
        <end position="54"/>
    </location>
</feature>
<reference evidence="3 4" key="1">
    <citation type="submission" date="2017-12" db="EMBL/GenBank/DDBJ databases">
        <title>Comparative genomics of Botrytis spp.</title>
        <authorList>
            <person name="Valero-Jimenez C.A."/>
            <person name="Tapia P."/>
            <person name="Veloso J."/>
            <person name="Silva-Moreno E."/>
            <person name="Staats M."/>
            <person name="Valdes J.H."/>
            <person name="Van Kan J.A.L."/>
        </authorList>
    </citation>
    <scope>NUCLEOTIDE SEQUENCE [LARGE SCALE GENOMIC DNA]</scope>
    <source>
        <strain evidence="3 4">Bt9001</strain>
    </source>
</reference>
<name>A0A4Z1F613_9HELO</name>
<sequence length="366" mass="40020">MLLSPQRFLALFVAFGHHQVAARALPQANELASICSTSDCIFPDDRSNSRRGDLFPRILGGRPITVKPEPKPKLITEPNSPAKPDSPTTVDPVTTTSNDAPDVILTPTQYKKRGDTVQKNLNDAMTKRAASKTVQPAGTDPVPGCKIKGAKPGISVTNERKVYEDLEGIFEKPELNIPSDTSFTEMQKQKDWFSAGENPNTQSLIVNWGGYNADKGIIVVDDVDSRNDFRGPTDPKRLSSSSITYQSFQAIAGSKVGGLKIVVQKNVQNPGTRKMIADAYTSQNLNIDLDTGDWAMDANNSAKEKTFLTLLGTDNGRPTTYMLTDFHDSLGNKKVTRILTYPYKGCEEEVKDGLGGWHMVLMIGIS</sequence>
<comment type="caution">
    <text evidence="3">The sequence shown here is derived from an EMBL/GenBank/DDBJ whole genome shotgun (WGS) entry which is preliminary data.</text>
</comment>
<gene>
    <name evidence="3" type="ORF">BTUL_0002g00510</name>
</gene>
<evidence type="ECO:0000313" key="3">
    <source>
        <dbReference type="EMBL" id="TGO19806.1"/>
    </source>
</evidence>
<dbReference type="Proteomes" id="UP000297777">
    <property type="component" value="Unassembled WGS sequence"/>
</dbReference>
<feature type="region of interest" description="Disordered" evidence="1">
    <location>
        <begin position="45"/>
        <end position="102"/>
    </location>
</feature>
<dbReference type="EMBL" id="PQXH01000002">
    <property type="protein sequence ID" value="TGO19806.1"/>
    <property type="molecule type" value="Genomic_DNA"/>
</dbReference>
<feature type="compositionally biased region" description="Low complexity" evidence="1">
    <location>
        <begin position="85"/>
        <end position="97"/>
    </location>
</feature>
<evidence type="ECO:0000256" key="1">
    <source>
        <dbReference type="SAM" id="MobiDB-lite"/>
    </source>
</evidence>
<keyword evidence="4" id="KW-1185">Reference proteome</keyword>
<feature type="chain" id="PRO_5021400347" evidence="2">
    <location>
        <begin position="23"/>
        <end position="366"/>
    </location>
</feature>
<evidence type="ECO:0000313" key="4">
    <source>
        <dbReference type="Proteomes" id="UP000297777"/>
    </source>
</evidence>
<accession>A0A4Z1F613</accession>
<proteinExistence type="predicted"/>
<evidence type="ECO:0000256" key="2">
    <source>
        <dbReference type="SAM" id="SignalP"/>
    </source>
</evidence>